<feature type="region of interest" description="Disordered" evidence="1">
    <location>
        <begin position="1"/>
        <end position="22"/>
    </location>
</feature>
<keyword evidence="3" id="KW-1185">Reference proteome</keyword>
<dbReference type="Proteomes" id="UP001501352">
    <property type="component" value="Unassembled WGS sequence"/>
</dbReference>
<dbReference type="RefSeq" id="WP_343791846.1">
    <property type="nucleotide sequence ID" value="NZ_BAAAGA010000002.1"/>
</dbReference>
<sequence>MKPKLTPAAESPADLARQATAQSAAAMREGRFADARQLATLADQYGRLAGKTADPDLPIDLAAEEVLRQKLLIRLHAHANTICEQEGWPRMPELDSPDLEAETRRHAAIVDEIERAKSSESAAAPATVRHVCRTGK</sequence>
<evidence type="ECO:0000313" key="3">
    <source>
        <dbReference type="Proteomes" id="UP001501352"/>
    </source>
</evidence>
<protein>
    <submittedName>
        <fullName evidence="2">Uncharacterized protein</fullName>
    </submittedName>
</protein>
<feature type="compositionally biased region" description="Low complexity" evidence="1">
    <location>
        <begin position="13"/>
        <end position="22"/>
    </location>
</feature>
<organism evidence="2 3">
    <name type="scientific">Brevundimonas kwangchunensis</name>
    <dbReference type="NCBI Taxonomy" id="322163"/>
    <lineage>
        <taxon>Bacteria</taxon>
        <taxon>Pseudomonadati</taxon>
        <taxon>Pseudomonadota</taxon>
        <taxon>Alphaproteobacteria</taxon>
        <taxon>Caulobacterales</taxon>
        <taxon>Caulobacteraceae</taxon>
        <taxon>Brevundimonas</taxon>
    </lineage>
</organism>
<proteinExistence type="predicted"/>
<dbReference type="EMBL" id="BAAAGA010000002">
    <property type="protein sequence ID" value="GAA0618798.1"/>
    <property type="molecule type" value="Genomic_DNA"/>
</dbReference>
<feature type="region of interest" description="Disordered" evidence="1">
    <location>
        <begin position="116"/>
        <end position="136"/>
    </location>
</feature>
<name>A0ABP3S0N2_9CAUL</name>
<evidence type="ECO:0000256" key="1">
    <source>
        <dbReference type="SAM" id="MobiDB-lite"/>
    </source>
</evidence>
<evidence type="ECO:0000313" key="2">
    <source>
        <dbReference type="EMBL" id="GAA0618798.1"/>
    </source>
</evidence>
<gene>
    <name evidence="2" type="ORF">GCM10009422_12760</name>
</gene>
<reference evidence="3" key="1">
    <citation type="journal article" date="2019" name="Int. J. Syst. Evol. Microbiol.">
        <title>The Global Catalogue of Microorganisms (GCM) 10K type strain sequencing project: providing services to taxonomists for standard genome sequencing and annotation.</title>
        <authorList>
            <consortium name="The Broad Institute Genomics Platform"/>
            <consortium name="The Broad Institute Genome Sequencing Center for Infectious Disease"/>
            <person name="Wu L."/>
            <person name="Ma J."/>
        </authorList>
    </citation>
    <scope>NUCLEOTIDE SEQUENCE [LARGE SCALE GENOMIC DNA]</scope>
    <source>
        <strain evidence="3">JCM 12928</strain>
    </source>
</reference>
<accession>A0ABP3S0N2</accession>
<comment type="caution">
    <text evidence="2">The sequence shown here is derived from an EMBL/GenBank/DDBJ whole genome shotgun (WGS) entry which is preliminary data.</text>
</comment>